<proteinExistence type="predicted"/>
<feature type="domain" description="Secretion system C-terminal sorting" evidence="2">
    <location>
        <begin position="584"/>
        <end position="659"/>
    </location>
</feature>
<dbReference type="AlphaFoldDB" id="S4WB29"/>
<feature type="region of interest" description="Disordered" evidence="1">
    <location>
        <begin position="1"/>
        <end position="20"/>
    </location>
</feature>
<dbReference type="InterPro" id="IPR026444">
    <property type="entry name" value="Secre_tail"/>
</dbReference>
<evidence type="ECO:0000259" key="2">
    <source>
        <dbReference type="Pfam" id="PF18962"/>
    </source>
</evidence>
<reference evidence="3" key="1">
    <citation type="journal article" date="2014" name="ISME J.">
        <title>Genomic properties of Marine Group A bacteria indicate a role in the marine sulfur cycle.</title>
        <authorList>
            <person name="Wright J.J."/>
            <person name="Mewis K."/>
            <person name="Hanson N.W."/>
            <person name="Konwar K.M."/>
            <person name="Maas K.R."/>
            <person name="Hallam S.J."/>
        </authorList>
    </citation>
    <scope>NUCLEOTIDE SEQUENCE</scope>
</reference>
<organism evidence="3">
    <name type="scientific">uncultured bacterium FPPP_33K14</name>
    <dbReference type="NCBI Taxonomy" id="1343846"/>
    <lineage>
        <taxon>Bacteria</taxon>
        <taxon>environmental samples</taxon>
    </lineage>
</organism>
<dbReference type="SUPFAM" id="SSF50939">
    <property type="entry name" value="Sialidases"/>
    <property type="match status" value="1"/>
</dbReference>
<sequence>MDETAGFLGVAQSGPDGEEWTVDSRINTTYPENQTYTLANPGLPTPDGAPGARYPSAVVSSFQNKPMAVWNEYTLATYGGGESGGVPMFAYDVFPTGELSNFSPIQHLNKGCVNLNLAGGEVCDPPDLWQANVQLVDNDNSNGGPRLLAMYTSWAGDTYPKYMIKSTNVANGYVIADDPNYIQQDSLDQDDQGNCVWYECGGYTGTPDFHVNRDGIGYLGMSSFSADSDTEPPFSHTIYFKQTEDYGATWTSEGGLKNSGYYYLSDEKLYELHDSLLTLWSTNPDDYPGKPWYPWATNSEGEVVGDTIQFFEDTTSLGEQINYFNTAEYFVHYEYDIMTDQDGGLHFTAMSWPYLCEDIEGGCADYIFDGDLEVSGSDSISLDNRFVGAGMYHYYNPNPVDSPNAWTATFIEDYSEAFSADWPATGPMTLYSDPEFFFTPNIRPSYEEGSQVLWYASVNMSSTSWDADSALQTPNDLDIFMSKSVDNGRTWTEAENVTNTLGTEGFPQVEYGHHLANIGSDYEIGIFYQMPNFDFETYPPATGYYDYMNYVYVGKYQNDLESLSTIGGGDKKIIPSSFVLKQNYPNPFNPVTKISFGIDVSSNVKLSLYDVRGGFVETLMNKKTQAGNHDFMLDASHLASGVYFYTMTVNEVSQTKKLVLMK</sequence>
<evidence type="ECO:0000256" key="1">
    <source>
        <dbReference type="SAM" id="MobiDB-lite"/>
    </source>
</evidence>
<name>S4WB29_9BACT</name>
<dbReference type="Gene3D" id="2.60.40.4070">
    <property type="match status" value="1"/>
</dbReference>
<dbReference type="Pfam" id="PF18962">
    <property type="entry name" value="Por_Secre_tail"/>
    <property type="match status" value="1"/>
</dbReference>
<dbReference type="EMBL" id="KF170417">
    <property type="protein sequence ID" value="AGO87883.1"/>
    <property type="molecule type" value="Genomic_DNA"/>
</dbReference>
<evidence type="ECO:0000313" key="3">
    <source>
        <dbReference type="EMBL" id="AGO87883.1"/>
    </source>
</evidence>
<dbReference type="NCBIfam" id="TIGR04183">
    <property type="entry name" value="Por_Secre_tail"/>
    <property type="match status" value="1"/>
</dbReference>
<dbReference type="InterPro" id="IPR036278">
    <property type="entry name" value="Sialidase_sf"/>
</dbReference>
<accession>S4WB29</accession>
<protein>
    <recommendedName>
        <fullName evidence="2">Secretion system C-terminal sorting domain-containing protein</fullName>
    </recommendedName>
</protein>